<name>A0ABV6RLZ2_9GAMM</name>
<reference evidence="2 3" key="1">
    <citation type="submission" date="2024-09" db="EMBL/GenBank/DDBJ databases">
        <authorList>
            <person name="Sun Q."/>
            <person name="Mori K."/>
        </authorList>
    </citation>
    <scope>NUCLEOTIDE SEQUENCE [LARGE SCALE GENOMIC DNA]</scope>
    <source>
        <strain evidence="2 3">KCTC 23076</strain>
    </source>
</reference>
<sequence length="104" mass="11216">MKKHVLACIAALLVACTATPPGKHFIGTWEPVKGGKDTITVEQQGEGLVLVRPLFSIDGSQMSESRIPAKVEEGVLVTTQLVGIIYNEKSDTITLGATELRRKK</sequence>
<feature type="chain" id="PRO_5046594625" description="Lipoprotein" evidence="1">
    <location>
        <begin position="21"/>
        <end position="104"/>
    </location>
</feature>
<evidence type="ECO:0008006" key="4">
    <source>
        <dbReference type="Google" id="ProtNLM"/>
    </source>
</evidence>
<dbReference type="Proteomes" id="UP001589896">
    <property type="component" value="Unassembled WGS sequence"/>
</dbReference>
<feature type="signal peptide" evidence="1">
    <location>
        <begin position="1"/>
        <end position="20"/>
    </location>
</feature>
<organism evidence="2 3">
    <name type="scientific">Lysobacter korlensis</name>
    <dbReference type="NCBI Taxonomy" id="553636"/>
    <lineage>
        <taxon>Bacteria</taxon>
        <taxon>Pseudomonadati</taxon>
        <taxon>Pseudomonadota</taxon>
        <taxon>Gammaproteobacteria</taxon>
        <taxon>Lysobacterales</taxon>
        <taxon>Lysobacteraceae</taxon>
        <taxon>Lysobacter</taxon>
    </lineage>
</organism>
<accession>A0ABV6RLZ2</accession>
<keyword evidence="1" id="KW-0732">Signal</keyword>
<comment type="caution">
    <text evidence="2">The sequence shown here is derived from an EMBL/GenBank/DDBJ whole genome shotgun (WGS) entry which is preliminary data.</text>
</comment>
<gene>
    <name evidence="2" type="ORF">ACFFGH_09125</name>
</gene>
<evidence type="ECO:0000256" key="1">
    <source>
        <dbReference type="SAM" id="SignalP"/>
    </source>
</evidence>
<dbReference type="PROSITE" id="PS51257">
    <property type="entry name" value="PROKAR_LIPOPROTEIN"/>
    <property type="match status" value="1"/>
</dbReference>
<evidence type="ECO:0000313" key="2">
    <source>
        <dbReference type="EMBL" id="MFC0678002.1"/>
    </source>
</evidence>
<dbReference type="RefSeq" id="WP_386667226.1">
    <property type="nucleotide sequence ID" value="NZ_JBHLTG010000001.1"/>
</dbReference>
<keyword evidence="3" id="KW-1185">Reference proteome</keyword>
<protein>
    <recommendedName>
        <fullName evidence="4">Lipoprotein</fullName>
    </recommendedName>
</protein>
<dbReference type="EMBL" id="JBHLTG010000001">
    <property type="protein sequence ID" value="MFC0678002.1"/>
    <property type="molecule type" value="Genomic_DNA"/>
</dbReference>
<proteinExistence type="predicted"/>
<evidence type="ECO:0000313" key="3">
    <source>
        <dbReference type="Proteomes" id="UP001589896"/>
    </source>
</evidence>